<keyword evidence="4" id="KW-0347">Helicase</keyword>
<dbReference type="EMBL" id="CABR01000026">
    <property type="protein sequence ID" value="CBI09355.1"/>
    <property type="molecule type" value="Genomic_DNA"/>
</dbReference>
<dbReference type="InterPro" id="IPR027417">
    <property type="entry name" value="P-loop_NTPase"/>
</dbReference>
<sequence length="460" mass="52693">MVINYDLPWNPQRIEQRIGRSHRYGQKHDVVVVNFLNRDNEADRRVYELLDQKFKLFDGVFGASDEVLGAVESGVDFERRIAEIYQTCRHPEAIHSAFQQLQLDLAGEINDAMLNARKSLLENFDEDVQERLRVRNQDAKASLGKLERLLVRFTRAALGGHAEFDEDGTGFRLNSLPPFLSQFAGAGEMPVSRYELPRRNEEAHIYRLHHPLAQSLITYAQSQPLAPSRLRMNYERYGTQIAMVKQIKGNSGTLAVMLLSVESLGSQEEHLLLATQDSNGVVYDQELTEKLLTIPAEQEFLPAASIPAQFMVQESQPGLDFTAAHVAVSPALRQEINRQKTGILSALEQRNLVSFTQETEKLDAWADDLKVGLEREIKELDRNIKETRTKSNGAATLAEKLDMQKAQRDLEARRDRKRRELFQRQDEIQARRDGLIDELEKQLQQQILTRMLFVCEWEVV</sequence>
<dbReference type="Gene3D" id="3.40.50.300">
    <property type="entry name" value="P-loop containing nucleotide triphosphate hydrolases"/>
    <property type="match status" value="1"/>
</dbReference>
<dbReference type="PANTHER" id="PTHR10799">
    <property type="entry name" value="SNF2/RAD54 HELICASE FAMILY"/>
    <property type="match status" value="1"/>
</dbReference>
<proteinExistence type="predicted"/>
<feature type="domain" description="Helicase C-terminal" evidence="3">
    <location>
        <begin position="1"/>
        <end position="68"/>
    </location>
</feature>
<keyword evidence="4" id="KW-0547">Nucleotide-binding</keyword>
<comment type="caution">
    <text evidence="4">The sequence shown here is derived from an EMBL/GenBank/DDBJ whole genome shotgun (WGS) entry which is preliminary data.</text>
</comment>
<organism evidence="4">
    <name type="scientific">mine drainage metagenome</name>
    <dbReference type="NCBI Taxonomy" id="410659"/>
    <lineage>
        <taxon>unclassified sequences</taxon>
        <taxon>metagenomes</taxon>
        <taxon>ecological metagenomes</taxon>
    </lineage>
</organism>
<evidence type="ECO:0000259" key="3">
    <source>
        <dbReference type="PROSITE" id="PS51194"/>
    </source>
</evidence>
<evidence type="ECO:0000256" key="1">
    <source>
        <dbReference type="ARBA" id="ARBA00022801"/>
    </source>
</evidence>
<dbReference type="SUPFAM" id="SSF52540">
    <property type="entry name" value="P-loop containing nucleoside triphosphate hydrolases"/>
    <property type="match status" value="1"/>
</dbReference>
<dbReference type="InterPro" id="IPR001650">
    <property type="entry name" value="Helicase_C-like"/>
</dbReference>
<name>E6QQ34_9ZZZZ</name>
<feature type="coiled-coil region" evidence="2">
    <location>
        <begin position="370"/>
        <end position="445"/>
    </location>
</feature>
<keyword evidence="4" id="KW-0067">ATP-binding</keyword>
<dbReference type="GO" id="GO:0016787">
    <property type="term" value="F:hydrolase activity"/>
    <property type="evidence" value="ECO:0007669"/>
    <property type="project" value="UniProtKB-KW"/>
</dbReference>
<gene>
    <name evidence="4" type="ORF">CARN7_0080</name>
</gene>
<dbReference type="InterPro" id="IPR049730">
    <property type="entry name" value="SNF2/RAD54-like_C"/>
</dbReference>
<dbReference type="AlphaFoldDB" id="E6QQ34"/>
<dbReference type="GO" id="GO:0004386">
    <property type="term" value="F:helicase activity"/>
    <property type="evidence" value="ECO:0007669"/>
    <property type="project" value="UniProtKB-KW"/>
</dbReference>
<evidence type="ECO:0000256" key="2">
    <source>
        <dbReference type="SAM" id="Coils"/>
    </source>
</evidence>
<dbReference type="CDD" id="cd18793">
    <property type="entry name" value="SF2_C_SNF"/>
    <property type="match status" value="1"/>
</dbReference>
<reference evidence="4" key="1">
    <citation type="submission" date="2009-10" db="EMBL/GenBank/DDBJ databases">
        <title>Diversity of trophic interactions inside an arsenic-rich microbial ecosystem.</title>
        <authorList>
            <person name="Bertin P.N."/>
            <person name="Heinrich-Salmeron A."/>
            <person name="Pelletier E."/>
            <person name="Goulhen-Chollet F."/>
            <person name="Arsene-Ploetze F."/>
            <person name="Gallien S."/>
            <person name="Calteau A."/>
            <person name="Vallenet D."/>
            <person name="Casiot C."/>
            <person name="Chane-Woon-Ming B."/>
            <person name="Giloteaux L."/>
            <person name="Barakat M."/>
            <person name="Bonnefoy V."/>
            <person name="Bruneel O."/>
            <person name="Chandler M."/>
            <person name="Cleiss J."/>
            <person name="Duran R."/>
            <person name="Elbaz-Poulichet F."/>
            <person name="Fonknechten N."/>
            <person name="Lauga B."/>
            <person name="Mornico D."/>
            <person name="Ortet P."/>
            <person name="Schaeffer C."/>
            <person name="Siguier P."/>
            <person name="Alexander Thil Smith A."/>
            <person name="Van Dorsselaer A."/>
            <person name="Weissenbach J."/>
            <person name="Medigue C."/>
            <person name="Le Paslier D."/>
        </authorList>
    </citation>
    <scope>NUCLEOTIDE SEQUENCE</scope>
</reference>
<keyword evidence="2" id="KW-0175">Coiled coil</keyword>
<keyword evidence="1" id="KW-0378">Hydrolase</keyword>
<protein>
    <submittedName>
        <fullName evidence="4">DEAD/DEAH box helicase</fullName>
    </submittedName>
</protein>
<accession>E6QQ34</accession>
<dbReference type="Pfam" id="PF00271">
    <property type="entry name" value="Helicase_C"/>
    <property type="match status" value="1"/>
</dbReference>
<dbReference type="PROSITE" id="PS51194">
    <property type="entry name" value="HELICASE_CTER"/>
    <property type="match status" value="1"/>
</dbReference>
<evidence type="ECO:0000313" key="4">
    <source>
        <dbReference type="EMBL" id="CBI09355.1"/>
    </source>
</evidence>